<gene>
    <name evidence="3" type="ORF">E7215_15165</name>
</gene>
<dbReference type="InterPro" id="IPR005151">
    <property type="entry name" value="Tail-specific_protease"/>
</dbReference>
<evidence type="ECO:0000313" key="4">
    <source>
        <dbReference type="Proteomes" id="UP000768462"/>
    </source>
</evidence>
<dbReference type="Pfam" id="PF03572">
    <property type="entry name" value="Peptidase_S41"/>
    <property type="match status" value="1"/>
</dbReference>
<dbReference type="AlphaFoldDB" id="A0A927ZQM6"/>
<dbReference type="GO" id="GO:0008236">
    <property type="term" value="F:serine-type peptidase activity"/>
    <property type="evidence" value="ECO:0007669"/>
    <property type="project" value="InterPro"/>
</dbReference>
<dbReference type="Gene3D" id="3.90.226.10">
    <property type="entry name" value="2-enoyl-CoA Hydratase, Chain A, domain 1"/>
    <property type="match status" value="1"/>
</dbReference>
<evidence type="ECO:0000313" key="3">
    <source>
        <dbReference type="EMBL" id="MBE6061485.1"/>
    </source>
</evidence>
<protein>
    <recommendedName>
        <fullName evidence="2">Tail specific protease domain-containing protein</fullName>
    </recommendedName>
</protein>
<keyword evidence="1" id="KW-1133">Transmembrane helix</keyword>
<dbReference type="InterPro" id="IPR029045">
    <property type="entry name" value="ClpP/crotonase-like_dom_sf"/>
</dbReference>
<sequence length="499" mass="58314">MNKKLKIFLILMISIFLIIGGVYGYKRYKKYDAYKTDAVFLLDFLEDNYPFFEVKAKKLNYNFLEYKEEFIEKISKSKNDTEFIKNVSLVMNLLQNNHSHISFNSLIFEHSGLYDSNVDLKEKTEYWADRYLKTFYIPEIKWKYVQGKYIVTKSKNEKIPVGSMINKFNGKSVSDYLYDNKEIYYLLKDSKRNQYYIYEDSYFKRDGSPDNIEIEYKNEKINSTIHYETYSKELEDWYYGDFINSSDNNIVLDIVNEGKTAYIKIRSFNGEFMAKNQATIQDFLLNQCADVDNIVIDIRGNGGGNNQFGEFIISALSDKPLYMSSYDCFRDTKFMDEYYFSKIFNEEITQSQMPKNNYDLNNFRIYDVDITINPYGNSINFQGDIYVLVDDMVYSASEYFISIVKDTKFAKIIGTTTGGDGLGREPIATVLPNSKIAIQFSSTLSTNSVGVANEEVHTEPDMYIEQDLNDYLKYLSSGIDNIERSKYDTVYNKVMSILK</sequence>
<keyword evidence="1" id="KW-0472">Membrane</keyword>
<dbReference type="PANTHER" id="PTHR32060:SF30">
    <property type="entry name" value="CARBOXY-TERMINAL PROCESSING PROTEASE CTPA"/>
    <property type="match status" value="1"/>
</dbReference>
<organism evidence="3 4">
    <name type="scientific">Clostridium sulfidigenes</name>
    <dbReference type="NCBI Taxonomy" id="318464"/>
    <lineage>
        <taxon>Bacteria</taxon>
        <taxon>Bacillati</taxon>
        <taxon>Bacillota</taxon>
        <taxon>Clostridia</taxon>
        <taxon>Eubacteriales</taxon>
        <taxon>Clostridiaceae</taxon>
        <taxon>Clostridium</taxon>
    </lineage>
</organism>
<feature type="transmembrane region" description="Helical" evidence="1">
    <location>
        <begin position="7"/>
        <end position="25"/>
    </location>
</feature>
<dbReference type="GO" id="GO:0030288">
    <property type="term" value="C:outer membrane-bounded periplasmic space"/>
    <property type="evidence" value="ECO:0007669"/>
    <property type="project" value="TreeGrafter"/>
</dbReference>
<dbReference type="PANTHER" id="PTHR32060">
    <property type="entry name" value="TAIL-SPECIFIC PROTEASE"/>
    <property type="match status" value="1"/>
</dbReference>
<evidence type="ECO:0000256" key="1">
    <source>
        <dbReference type="SAM" id="Phobius"/>
    </source>
</evidence>
<dbReference type="GO" id="GO:0007165">
    <property type="term" value="P:signal transduction"/>
    <property type="evidence" value="ECO:0007669"/>
    <property type="project" value="TreeGrafter"/>
</dbReference>
<name>A0A927ZQM6_9CLOT</name>
<keyword evidence="1" id="KW-0812">Transmembrane</keyword>
<evidence type="ECO:0000259" key="2">
    <source>
        <dbReference type="Pfam" id="PF03572"/>
    </source>
</evidence>
<dbReference type="SUPFAM" id="SSF52096">
    <property type="entry name" value="ClpP/crotonase"/>
    <property type="match status" value="1"/>
</dbReference>
<feature type="domain" description="Tail specific protease" evidence="2">
    <location>
        <begin position="259"/>
        <end position="462"/>
    </location>
</feature>
<dbReference type="Gene3D" id="3.30.750.44">
    <property type="match status" value="1"/>
</dbReference>
<dbReference type="Proteomes" id="UP000768462">
    <property type="component" value="Unassembled WGS sequence"/>
</dbReference>
<dbReference type="EMBL" id="SVCM01000174">
    <property type="protein sequence ID" value="MBE6061485.1"/>
    <property type="molecule type" value="Genomic_DNA"/>
</dbReference>
<dbReference type="GO" id="GO:0004175">
    <property type="term" value="F:endopeptidase activity"/>
    <property type="evidence" value="ECO:0007669"/>
    <property type="project" value="TreeGrafter"/>
</dbReference>
<accession>A0A927ZQM6</accession>
<dbReference type="GO" id="GO:0006508">
    <property type="term" value="P:proteolysis"/>
    <property type="evidence" value="ECO:0007669"/>
    <property type="project" value="InterPro"/>
</dbReference>
<proteinExistence type="predicted"/>
<reference evidence="3" key="1">
    <citation type="submission" date="2019-04" db="EMBL/GenBank/DDBJ databases">
        <title>Evolution of Biomass-Degrading Anaerobic Consortia Revealed by Metagenomics.</title>
        <authorList>
            <person name="Peng X."/>
        </authorList>
    </citation>
    <scope>NUCLEOTIDE SEQUENCE</scope>
    <source>
        <strain evidence="3">SIG254</strain>
    </source>
</reference>
<comment type="caution">
    <text evidence="3">The sequence shown here is derived from an EMBL/GenBank/DDBJ whole genome shotgun (WGS) entry which is preliminary data.</text>
</comment>